<dbReference type="InterPro" id="IPR000835">
    <property type="entry name" value="HTH_MarR-typ"/>
</dbReference>
<dbReference type="PANTHER" id="PTHR33164:SF95">
    <property type="entry name" value="TRANSCRIPTIONAL REGULATOR"/>
    <property type="match status" value="1"/>
</dbReference>
<proteinExistence type="predicted"/>
<keyword evidence="6" id="KW-1185">Reference proteome</keyword>
<dbReference type="PROSITE" id="PS50995">
    <property type="entry name" value="HTH_MARR_2"/>
    <property type="match status" value="1"/>
</dbReference>
<keyword evidence="1" id="KW-0805">Transcription regulation</keyword>
<gene>
    <name evidence="5" type="ORF">D3230_06770</name>
</gene>
<sequence length="157" mass="17071">MDASVQAEGWEPTQLRQTPSWLIAQAATLTNRRVVAAYAEVGATRYQYAALSALRELGTATQAELGRYCHVDRSDTAGALAELEGEGYVKRRPNPLDRRQNLVSLTPRGVTRHEAIAAALIRAQDALLAGLSAAERREFTRLLRAVVDADEDGGVRA</sequence>
<dbReference type="EMBL" id="QYAC01000003">
    <property type="protein sequence ID" value="MBL3679000.1"/>
    <property type="molecule type" value="Genomic_DNA"/>
</dbReference>
<dbReference type="Pfam" id="PF12802">
    <property type="entry name" value="MarR_2"/>
    <property type="match status" value="1"/>
</dbReference>
<evidence type="ECO:0000259" key="4">
    <source>
        <dbReference type="PROSITE" id="PS50995"/>
    </source>
</evidence>
<dbReference type="InterPro" id="IPR023187">
    <property type="entry name" value="Tscrpt_reg_MarR-type_CS"/>
</dbReference>
<accession>A0ABS1SEM2</accession>
<dbReference type="InterPro" id="IPR036388">
    <property type="entry name" value="WH-like_DNA-bd_sf"/>
</dbReference>
<organism evidence="5 6">
    <name type="scientific">Leucobacter chromiireducens subsp. solipictus</name>
    <dbReference type="NCBI Taxonomy" id="398235"/>
    <lineage>
        <taxon>Bacteria</taxon>
        <taxon>Bacillati</taxon>
        <taxon>Actinomycetota</taxon>
        <taxon>Actinomycetes</taxon>
        <taxon>Micrococcales</taxon>
        <taxon>Microbacteriaceae</taxon>
        <taxon>Leucobacter</taxon>
    </lineage>
</organism>
<name>A0ABS1SEM2_9MICO</name>
<dbReference type="RefSeq" id="WP_202344269.1">
    <property type="nucleotide sequence ID" value="NZ_BAAAPI010000013.1"/>
</dbReference>
<dbReference type="PROSITE" id="PS01117">
    <property type="entry name" value="HTH_MARR_1"/>
    <property type="match status" value="1"/>
</dbReference>
<dbReference type="Proteomes" id="UP001645859">
    <property type="component" value="Unassembled WGS sequence"/>
</dbReference>
<evidence type="ECO:0000313" key="6">
    <source>
        <dbReference type="Proteomes" id="UP001645859"/>
    </source>
</evidence>
<dbReference type="SMART" id="SM00347">
    <property type="entry name" value="HTH_MARR"/>
    <property type="match status" value="1"/>
</dbReference>
<dbReference type="PRINTS" id="PR00598">
    <property type="entry name" value="HTHMARR"/>
</dbReference>
<reference evidence="5 6" key="1">
    <citation type="submission" date="2018-09" db="EMBL/GenBank/DDBJ databases">
        <title>Comparative genomics of Leucobacter spp.</title>
        <authorList>
            <person name="Reis A.C."/>
            <person name="Kolvenbach B.A."/>
            <person name="Corvini P.F.X."/>
            <person name="Nunes O.C."/>
        </authorList>
    </citation>
    <scope>NUCLEOTIDE SEQUENCE [LARGE SCALE GENOMIC DNA]</scope>
    <source>
        <strain evidence="5 6">TAN 31504</strain>
    </source>
</reference>
<dbReference type="SUPFAM" id="SSF46785">
    <property type="entry name" value="Winged helix' DNA-binding domain"/>
    <property type="match status" value="1"/>
</dbReference>
<dbReference type="Gene3D" id="1.10.10.10">
    <property type="entry name" value="Winged helix-like DNA-binding domain superfamily/Winged helix DNA-binding domain"/>
    <property type="match status" value="1"/>
</dbReference>
<protein>
    <submittedName>
        <fullName evidence="5">MarR family transcriptional regulator</fullName>
    </submittedName>
</protein>
<comment type="caution">
    <text evidence="5">The sequence shown here is derived from an EMBL/GenBank/DDBJ whole genome shotgun (WGS) entry which is preliminary data.</text>
</comment>
<evidence type="ECO:0000256" key="2">
    <source>
        <dbReference type="ARBA" id="ARBA00023125"/>
    </source>
</evidence>
<evidence type="ECO:0000256" key="1">
    <source>
        <dbReference type="ARBA" id="ARBA00023015"/>
    </source>
</evidence>
<evidence type="ECO:0000256" key="3">
    <source>
        <dbReference type="ARBA" id="ARBA00023163"/>
    </source>
</evidence>
<feature type="domain" description="HTH marR-type" evidence="4">
    <location>
        <begin position="1"/>
        <end position="148"/>
    </location>
</feature>
<keyword evidence="2" id="KW-0238">DNA-binding</keyword>
<dbReference type="PANTHER" id="PTHR33164">
    <property type="entry name" value="TRANSCRIPTIONAL REGULATOR, MARR FAMILY"/>
    <property type="match status" value="1"/>
</dbReference>
<evidence type="ECO:0000313" key="5">
    <source>
        <dbReference type="EMBL" id="MBL3679000.1"/>
    </source>
</evidence>
<keyword evidence="3" id="KW-0804">Transcription</keyword>
<dbReference type="InterPro" id="IPR036390">
    <property type="entry name" value="WH_DNA-bd_sf"/>
</dbReference>
<dbReference type="InterPro" id="IPR039422">
    <property type="entry name" value="MarR/SlyA-like"/>
</dbReference>